<evidence type="ECO:0000256" key="4">
    <source>
        <dbReference type="ARBA" id="ARBA00022741"/>
    </source>
</evidence>
<dbReference type="PROSITE" id="PS00108">
    <property type="entry name" value="PROTEIN_KINASE_ST"/>
    <property type="match status" value="1"/>
</dbReference>
<gene>
    <name evidence="11" type="ORF">A4X13_0g5821</name>
</gene>
<name>A0A177TAH2_9BASI</name>
<dbReference type="GO" id="GO:0005524">
    <property type="term" value="F:ATP binding"/>
    <property type="evidence" value="ECO:0007669"/>
    <property type="project" value="UniProtKB-UniRule"/>
</dbReference>
<evidence type="ECO:0000313" key="12">
    <source>
        <dbReference type="Proteomes" id="UP000077521"/>
    </source>
</evidence>
<keyword evidence="5" id="KW-0418">Kinase</keyword>
<dbReference type="InterPro" id="IPR008271">
    <property type="entry name" value="Ser/Thr_kinase_AS"/>
</dbReference>
<evidence type="ECO:0000256" key="1">
    <source>
        <dbReference type="ARBA" id="ARBA00012513"/>
    </source>
</evidence>
<evidence type="ECO:0000256" key="2">
    <source>
        <dbReference type="ARBA" id="ARBA00022527"/>
    </source>
</evidence>
<dbReference type="PANTHER" id="PTHR43895:SF32">
    <property type="entry name" value="SERINE_THREONINE-PROTEIN KINASE CHK1"/>
    <property type="match status" value="1"/>
</dbReference>
<keyword evidence="12" id="KW-1185">Reference proteome</keyword>
<dbReference type="SUPFAM" id="SSF56112">
    <property type="entry name" value="Protein kinase-like (PK-like)"/>
    <property type="match status" value="1"/>
</dbReference>
<evidence type="ECO:0000313" key="11">
    <source>
        <dbReference type="EMBL" id="KAE8246367.1"/>
    </source>
</evidence>
<evidence type="ECO:0000259" key="10">
    <source>
        <dbReference type="PROSITE" id="PS50011"/>
    </source>
</evidence>
<evidence type="ECO:0000256" key="8">
    <source>
        <dbReference type="ARBA" id="ARBA00048679"/>
    </source>
</evidence>
<dbReference type="EC" id="2.7.11.1" evidence="1"/>
<dbReference type="GO" id="GO:0035861">
    <property type="term" value="C:site of double-strand break"/>
    <property type="evidence" value="ECO:0007669"/>
    <property type="project" value="TreeGrafter"/>
</dbReference>
<dbReference type="Gene3D" id="1.10.510.10">
    <property type="entry name" value="Transferase(Phosphotransferase) domain 1"/>
    <property type="match status" value="1"/>
</dbReference>
<evidence type="ECO:0000256" key="5">
    <source>
        <dbReference type="ARBA" id="ARBA00022777"/>
    </source>
</evidence>
<keyword evidence="6 9" id="KW-0067">ATP-binding</keyword>
<reference evidence="11" key="2">
    <citation type="journal article" date="2019" name="IMA Fungus">
        <title>Genome sequencing and comparison of five Tilletia species to identify candidate genes for the detection of regulated species infecting wheat.</title>
        <authorList>
            <person name="Nguyen H.D.T."/>
            <person name="Sultana T."/>
            <person name="Kesanakurti P."/>
            <person name="Hambleton S."/>
        </authorList>
    </citation>
    <scope>NUCLEOTIDE SEQUENCE</scope>
    <source>
        <strain evidence="11">DAOMC 236416</strain>
    </source>
</reference>
<keyword evidence="2 9" id="KW-0723">Serine/threonine-protein kinase</keyword>
<organism evidence="11 12">
    <name type="scientific">Tilletia indica</name>
    <dbReference type="NCBI Taxonomy" id="43049"/>
    <lineage>
        <taxon>Eukaryota</taxon>
        <taxon>Fungi</taxon>
        <taxon>Dikarya</taxon>
        <taxon>Basidiomycota</taxon>
        <taxon>Ustilaginomycotina</taxon>
        <taxon>Exobasidiomycetes</taxon>
        <taxon>Tilletiales</taxon>
        <taxon>Tilletiaceae</taxon>
        <taxon>Tilletia</taxon>
    </lineage>
</organism>
<dbReference type="GO" id="GO:0005737">
    <property type="term" value="C:cytoplasm"/>
    <property type="evidence" value="ECO:0007669"/>
    <property type="project" value="TreeGrafter"/>
</dbReference>
<dbReference type="AlphaFoldDB" id="A0A177TAH2"/>
<protein>
    <recommendedName>
        <fullName evidence="1">non-specific serine/threonine protein kinase</fullName>
        <ecNumber evidence="1">2.7.11.1</ecNumber>
    </recommendedName>
</protein>
<dbReference type="GO" id="GO:0005634">
    <property type="term" value="C:nucleus"/>
    <property type="evidence" value="ECO:0007669"/>
    <property type="project" value="TreeGrafter"/>
</dbReference>
<proteinExistence type="inferred from homology"/>
<dbReference type="PROSITE" id="PS00107">
    <property type="entry name" value="PROTEIN_KINASE_ATP"/>
    <property type="match status" value="1"/>
</dbReference>
<feature type="domain" description="Protein kinase" evidence="10">
    <location>
        <begin position="12"/>
        <end position="327"/>
    </location>
</feature>
<comment type="catalytic activity">
    <reaction evidence="7">
        <text>L-threonyl-[protein] + ATP = O-phospho-L-threonyl-[protein] + ADP + H(+)</text>
        <dbReference type="Rhea" id="RHEA:46608"/>
        <dbReference type="Rhea" id="RHEA-COMP:11060"/>
        <dbReference type="Rhea" id="RHEA-COMP:11605"/>
        <dbReference type="ChEBI" id="CHEBI:15378"/>
        <dbReference type="ChEBI" id="CHEBI:30013"/>
        <dbReference type="ChEBI" id="CHEBI:30616"/>
        <dbReference type="ChEBI" id="CHEBI:61977"/>
        <dbReference type="ChEBI" id="CHEBI:456216"/>
        <dbReference type="EC" id="2.7.11.1"/>
    </reaction>
</comment>
<comment type="caution">
    <text evidence="11">The sequence shown here is derived from an EMBL/GenBank/DDBJ whole genome shotgun (WGS) entry which is preliminary data.</text>
</comment>
<dbReference type="GO" id="GO:0007095">
    <property type="term" value="P:mitotic G2 DNA damage checkpoint signaling"/>
    <property type="evidence" value="ECO:0007669"/>
    <property type="project" value="TreeGrafter"/>
</dbReference>
<keyword evidence="3" id="KW-0808">Transferase</keyword>
<evidence type="ECO:0000256" key="9">
    <source>
        <dbReference type="RuleBase" id="RU000304"/>
    </source>
</evidence>
<dbReference type="EMBL" id="LWDF02000489">
    <property type="protein sequence ID" value="KAE8246367.1"/>
    <property type="molecule type" value="Genomic_DNA"/>
</dbReference>
<reference evidence="11" key="1">
    <citation type="submission" date="2016-04" db="EMBL/GenBank/DDBJ databases">
        <authorList>
            <person name="Nguyen H.D."/>
            <person name="Samba Siva P."/>
            <person name="Cullis J."/>
            <person name="Levesque C.A."/>
            <person name="Hambleton S."/>
        </authorList>
    </citation>
    <scope>NUCLEOTIDE SEQUENCE</scope>
    <source>
        <strain evidence="11">DAOMC 236416</strain>
    </source>
</reference>
<sequence length="329" mass="36325">MTAEIFARPLGYTLGEEIGRGGNARVFRGFKTCDQEGQAGDSVAAIKYIAYRRIIPRLPSSGTLGDLPYPNAGTTESPTADVRALTPRRQPLDFRALEKEVCIHRILRHDSIVRFLGAEEVGVPEERSPAAAAAAAAAPGLYIVLELAPEGDLFNKIPPDQGLDENTAKGYFRQLHDGLVYLHRHGVAHRDIKAENLLIGADGRLKISDFGCCTIYRYQGKERVLHGPCGTIPYMPPESLVQGYRGEAFDVWSAGIILFTLLSGALPWTVASSDRSRGYRFWEAGELIFVEPWNEFSLGALALLRGMLAVEEEDRFDFERVGRHPWVVG</sequence>
<dbReference type="InterPro" id="IPR000719">
    <property type="entry name" value="Prot_kinase_dom"/>
</dbReference>
<dbReference type="Pfam" id="PF00069">
    <property type="entry name" value="Pkinase"/>
    <property type="match status" value="1"/>
</dbReference>
<dbReference type="Proteomes" id="UP000077521">
    <property type="component" value="Unassembled WGS sequence"/>
</dbReference>
<comment type="catalytic activity">
    <reaction evidence="8">
        <text>L-seryl-[protein] + ATP = O-phospho-L-seryl-[protein] + ADP + H(+)</text>
        <dbReference type="Rhea" id="RHEA:17989"/>
        <dbReference type="Rhea" id="RHEA-COMP:9863"/>
        <dbReference type="Rhea" id="RHEA-COMP:11604"/>
        <dbReference type="ChEBI" id="CHEBI:15378"/>
        <dbReference type="ChEBI" id="CHEBI:29999"/>
        <dbReference type="ChEBI" id="CHEBI:30616"/>
        <dbReference type="ChEBI" id="CHEBI:83421"/>
        <dbReference type="ChEBI" id="CHEBI:456216"/>
        <dbReference type="EC" id="2.7.11.1"/>
    </reaction>
</comment>
<dbReference type="PROSITE" id="PS50011">
    <property type="entry name" value="PROTEIN_KINASE_DOM"/>
    <property type="match status" value="1"/>
</dbReference>
<dbReference type="InterPro" id="IPR011009">
    <property type="entry name" value="Kinase-like_dom_sf"/>
</dbReference>
<dbReference type="SMART" id="SM00220">
    <property type="entry name" value="S_TKc"/>
    <property type="match status" value="1"/>
</dbReference>
<dbReference type="GO" id="GO:0004674">
    <property type="term" value="F:protein serine/threonine kinase activity"/>
    <property type="evidence" value="ECO:0007669"/>
    <property type="project" value="UniProtKB-KW"/>
</dbReference>
<evidence type="ECO:0000256" key="6">
    <source>
        <dbReference type="ARBA" id="ARBA00022840"/>
    </source>
</evidence>
<evidence type="ECO:0000256" key="7">
    <source>
        <dbReference type="ARBA" id="ARBA00047899"/>
    </source>
</evidence>
<dbReference type="InterPro" id="IPR017441">
    <property type="entry name" value="Protein_kinase_ATP_BS"/>
</dbReference>
<keyword evidence="4 9" id="KW-0547">Nucleotide-binding</keyword>
<comment type="similarity">
    <text evidence="9">Belongs to the protein kinase superfamily.</text>
</comment>
<accession>A0A177TAH2</accession>
<dbReference type="PANTHER" id="PTHR43895">
    <property type="entry name" value="CALCIUM/CALMODULIN-DEPENDENT PROTEIN KINASE KINASE-RELATED"/>
    <property type="match status" value="1"/>
</dbReference>
<evidence type="ECO:0000256" key="3">
    <source>
        <dbReference type="ARBA" id="ARBA00022679"/>
    </source>
</evidence>